<keyword evidence="3" id="KW-0732">Signal</keyword>
<dbReference type="InterPro" id="IPR028082">
    <property type="entry name" value="Peripla_BP_I"/>
</dbReference>
<evidence type="ECO:0000313" key="6">
    <source>
        <dbReference type="Proteomes" id="UP000239415"/>
    </source>
</evidence>
<feature type="chain" id="PRO_5039464217" evidence="3">
    <location>
        <begin position="19"/>
        <end position="348"/>
    </location>
</feature>
<name>A0A2T0KJ93_9ACTN</name>
<evidence type="ECO:0000259" key="4">
    <source>
        <dbReference type="Pfam" id="PF13407"/>
    </source>
</evidence>
<gene>
    <name evidence="5" type="ORF">CLV67_103143</name>
</gene>
<evidence type="ECO:0000256" key="2">
    <source>
        <dbReference type="ARBA" id="ARBA00007639"/>
    </source>
</evidence>
<keyword evidence="6" id="KW-1185">Reference proteome</keyword>
<feature type="domain" description="Periplasmic binding protein" evidence="4">
    <location>
        <begin position="33"/>
        <end position="271"/>
    </location>
</feature>
<comment type="caution">
    <text evidence="5">The sequence shown here is derived from an EMBL/GenBank/DDBJ whole genome shotgun (WGS) entry which is preliminary data.</text>
</comment>
<dbReference type="OrthoDB" id="3286068at2"/>
<dbReference type="AlphaFoldDB" id="A0A2T0KJ93"/>
<sequence>MKYRIFGFLLALVLIGTAGCTEEKDDRDRSLTVGFVVANKQLNFSQEMSLGFISGVDHVGDVSYQVDGPNIVDGPRQLSLFRDMVTTARDGISVFTLTPDLFVSPMAEAVAAGVPVIAVDSPVLPSAGVQLFIGNDSYALGRLLARQVIARLPAGTVTGKIVLGTSSPGVTVLDRRAKGIRDEIKEKLPKVTLVGPFDTKQEVEANLEAWRSLVKANSSALAFIGTGDADGWNLAALRRKDDASWIAGAFDIDPKSLAAVKAGDLLLVSPENFLKGAVAGRLQAEHAKTGRALPQGWLYVPGLAIDQANVDAVVARQATITTRAQAFAAEIETILSDPANLRPMSEVS</sequence>
<reference evidence="5 6" key="1">
    <citation type="submission" date="2018-03" db="EMBL/GenBank/DDBJ databases">
        <title>Genomic Encyclopedia of Archaeal and Bacterial Type Strains, Phase II (KMG-II): from individual species to whole genera.</title>
        <authorList>
            <person name="Goeker M."/>
        </authorList>
    </citation>
    <scope>NUCLEOTIDE SEQUENCE [LARGE SCALE GENOMIC DNA]</scope>
    <source>
        <strain evidence="5 6">DSM 43146</strain>
    </source>
</reference>
<protein>
    <submittedName>
        <fullName evidence="5">Ribose transport system substrate-binding protein</fullName>
    </submittedName>
</protein>
<evidence type="ECO:0000313" key="5">
    <source>
        <dbReference type="EMBL" id="PRX23396.1"/>
    </source>
</evidence>
<dbReference type="GO" id="GO:0030288">
    <property type="term" value="C:outer membrane-bounded periplasmic space"/>
    <property type="evidence" value="ECO:0007669"/>
    <property type="project" value="TreeGrafter"/>
</dbReference>
<dbReference type="InterPro" id="IPR025997">
    <property type="entry name" value="SBP_2_dom"/>
</dbReference>
<organism evidence="5 6">
    <name type="scientific">Actinoplanes italicus</name>
    <dbReference type="NCBI Taxonomy" id="113567"/>
    <lineage>
        <taxon>Bacteria</taxon>
        <taxon>Bacillati</taxon>
        <taxon>Actinomycetota</taxon>
        <taxon>Actinomycetes</taxon>
        <taxon>Micromonosporales</taxon>
        <taxon>Micromonosporaceae</taxon>
        <taxon>Actinoplanes</taxon>
    </lineage>
</organism>
<dbReference type="EMBL" id="PVMZ01000003">
    <property type="protein sequence ID" value="PRX23396.1"/>
    <property type="molecule type" value="Genomic_DNA"/>
</dbReference>
<feature type="signal peptide" evidence="3">
    <location>
        <begin position="1"/>
        <end position="18"/>
    </location>
</feature>
<evidence type="ECO:0000256" key="1">
    <source>
        <dbReference type="ARBA" id="ARBA00004196"/>
    </source>
</evidence>
<comment type="subcellular location">
    <subcellularLocation>
        <location evidence="1">Cell envelope</location>
    </subcellularLocation>
</comment>
<dbReference type="PROSITE" id="PS51257">
    <property type="entry name" value="PROKAR_LIPOPROTEIN"/>
    <property type="match status" value="1"/>
</dbReference>
<dbReference type="GO" id="GO:0030246">
    <property type="term" value="F:carbohydrate binding"/>
    <property type="evidence" value="ECO:0007669"/>
    <property type="project" value="TreeGrafter"/>
</dbReference>
<dbReference type="PANTHER" id="PTHR30036">
    <property type="entry name" value="D-XYLOSE-BINDING PERIPLASMIC PROTEIN"/>
    <property type="match status" value="1"/>
</dbReference>
<proteinExistence type="inferred from homology"/>
<dbReference type="PANTHER" id="PTHR30036:SF7">
    <property type="entry name" value="ABC TRANSPORTER PERIPLASMIC-BINDING PROTEIN YPHF"/>
    <property type="match status" value="1"/>
</dbReference>
<evidence type="ECO:0000256" key="3">
    <source>
        <dbReference type="SAM" id="SignalP"/>
    </source>
</evidence>
<dbReference type="Gene3D" id="3.40.50.2300">
    <property type="match status" value="2"/>
</dbReference>
<dbReference type="InterPro" id="IPR050555">
    <property type="entry name" value="Bact_Solute-Bind_Prot2"/>
</dbReference>
<dbReference type="Proteomes" id="UP000239415">
    <property type="component" value="Unassembled WGS sequence"/>
</dbReference>
<accession>A0A2T0KJ93</accession>
<dbReference type="Pfam" id="PF13407">
    <property type="entry name" value="Peripla_BP_4"/>
    <property type="match status" value="1"/>
</dbReference>
<dbReference type="SUPFAM" id="SSF53822">
    <property type="entry name" value="Periplasmic binding protein-like I"/>
    <property type="match status" value="1"/>
</dbReference>
<comment type="similarity">
    <text evidence="2">Belongs to the bacterial solute-binding protein 2 family.</text>
</comment>